<name>A0A6C0AR20_9ZZZZ</name>
<reference evidence="2" key="1">
    <citation type="journal article" date="2020" name="Nature">
        <title>Giant virus diversity and host interactions through global metagenomics.</title>
        <authorList>
            <person name="Schulz F."/>
            <person name="Roux S."/>
            <person name="Paez-Espino D."/>
            <person name="Jungbluth S."/>
            <person name="Walsh D.A."/>
            <person name="Denef V.J."/>
            <person name="McMahon K.D."/>
            <person name="Konstantinidis K.T."/>
            <person name="Eloe-Fadrosh E.A."/>
            <person name="Kyrpides N.C."/>
            <person name="Woyke T."/>
        </authorList>
    </citation>
    <scope>NUCLEOTIDE SEQUENCE</scope>
    <source>
        <strain evidence="2">GVMAG-S-1101164-72</strain>
    </source>
</reference>
<dbReference type="EMBL" id="MN740759">
    <property type="protein sequence ID" value="QHS81725.1"/>
    <property type="molecule type" value="Genomic_DNA"/>
</dbReference>
<organism evidence="2">
    <name type="scientific">viral metagenome</name>
    <dbReference type="NCBI Taxonomy" id="1070528"/>
    <lineage>
        <taxon>unclassified sequences</taxon>
        <taxon>metagenomes</taxon>
        <taxon>organismal metagenomes</taxon>
    </lineage>
</organism>
<evidence type="ECO:0000313" key="2">
    <source>
        <dbReference type="EMBL" id="QHS81725.1"/>
    </source>
</evidence>
<dbReference type="AlphaFoldDB" id="A0A6C0AR20"/>
<evidence type="ECO:0000256" key="1">
    <source>
        <dbReference type="SAM" id="MobiDB-lite"/>
    </source>
</evidence>
<sequence length="216" mass="23641">MSGTRKVNQRLKKALRPKEESSASGLLSPAIRVSRPHKASASASASSLVSPSIHVSRPYKASQKVFEGTPRPLGLENVNNSPPLEAKLSPVKVVRRRPGIHSAISAALESPDRRSNLGAPSRSMSVANSMNTERSHKSHFGVTSANNRRTVKRNAALGPQTTRANQLNALRHAIQRQEAHQTKRRQRLKACIKRMEQEDAAEASRIRKMAAKLKTA</sequence>
<accession>A0A6C0AR20</accession>
<proteinExistence type="predicted"/>
<feature type="region of interest" description="Disordered" evidence="1">
    <location>
        <begin position="1"/>
        <end position="53"/>
    </location>
</feature>
<protein>
    <submittedName>
        <fullName evidence="2">Uncharacterized protein</fullName>
    </submittedName>
</protein>